<dbReference type="OrthoDB" id="9790409at2"/>
<keyword evidence="3" id="KW-1185">Reference proteome</keyword>
<keyword evidence="1" id="KW-0472">Membrane</keyword>
<dbReference type="Pfam" id="PF04143">
    <property type="entry name" value="Sulf_transp"/>
    <property type="match status" value="1"/>
</dbReference>
<dbReference type="STRING" id="999894.TDIS_0269"/>
<dbReference type="InterPro" id="IPR007272">
    <property type="entry name" value="Sulf_transp_TsuA/YedE"/>
</dbReference>
<dbReference type="EMBL" id="LWLG01000001">
    <property type="protein sequence ID" value="OAQ21751.1"/>
    <property type="molecule type" value="Genomic_DNA"/>
</dbReference>
<dbReference type="AlphaFoldDB" id="A0A179D7J5"/>
<dbReference type="Proteomes" id="UP000078390">
    <property type="component" value="Unassembled WGS sequence"/>
</dbReference>
<comment type="caution">
    <text evidence="2">The sequence shown here is derived from an EMBL/GenBank/DDBJ whole genome shotgun (WGS) entry which is preliminary data.</text>
</comment>
<feature type="transmembrane region" description="Helical" evidence="1">
    <location>
        <begin position="42"/>
        <end position="63"/>
    </location>
</feature>
<feature type="transmembrane region" description="Helical" evidence="1">
    <location>
        <begin position="70"/>
        <end position="88"/>
    </location>
</feature>
<accession>A0A179D7J5</accession>
<gene>
    <name evidence="2" type="ORF">TDIS_0269</name>
</gene>
<keyword evidence="1" id="KW-1133">Transmembrane helix</keyword>
<organism evidence="2 3">
    <name type="scientific">Thermosulfurimonas dismutans</name>
    <dbReference type="NCBI Taxonomy" id="999894"/>
    <lineage>
        <taxon>Bacteria</taxon>
        <taxon>Pseudomonadati</taxon>
        <taxon>Thermodesulfobacteriota</taxon>
        <taxon>Thermodesulfobacteria</taxon>
        <taxon>Thermodesulfobacteriales</taxon>
        <taxon>Thermodesulfobacteriaceae</taxon>
        <taxon>Thermosulfurimonas</taxon>
    </lineage>
</organism>
<sequence length="174" mass="18557">MELVIGLVTGILWGYIFQRTRILRFEKHVGLLTLTDLTVLKFLLTGVLIGAIGIQILTTLGLATYHLKPTFVLANLLGGVIYGLGWAILGYCPGTAPGAVGEGSLDGIFAVLGGLCGAMAFAHTYPFWQKTVYGVGALGKISLPAILHFPPLLLGIIFAGLLLAFILFLEKMGW</sequence>
<proteinExistence type="predicted"/>
<feature type="transmembrane region" description="Helical" evidence="1">
    <location>
        <begin position="149"/>
        <end position="169"/>
    </location>
</feature>
<reference evidence="2 3" key="1">
    <citation type="submission" date="2016-04" db="EMBL/GenBank/DDBJ databases">
        <title>Genome analysis of Thermosulfurimonas dismutans, the first thermophilic sulfur-disproportionating bacterium of the phylum Thermodesulfobacteria.</title>
        <authorList>
            <person name="Mardanov A.V."/>
            <person name="Beletsky A.V."/>
            <person name="Kadnikov V.V."/>
            <person name="Slobodkin A.I."/>
            <person name="Ravin N.V."/>
        </authorList>
    </citation>
    <scope>NUCLEOTIDE SEQUENCE [LARGE SCALE GENOMIC DNA]</scope>
    <source>
        <strain evidence="2 3">S95</strain>
    </source>
</reference>
<name>A0A179D7J5_9BACT</name>
<protein>
    <submittedName>
        <fullName evidence="2">Putative membrane protein</fullName>
    </submittedName>
</protein>
<keyword evidence="1" id="KW-0812">Transmembrane</keyword>
<evidence type="ECO:0000313" key="3">
    <source>
        <dbReference type="Proteomes" id="UP000078390"/>
    </source>
</evidence>
<feature type="transmembrane region" description="Helical" evidence="1">
    <location>
        <begin position="108"/>
        <end position="128"/>
    </location>
</feature>
<evidence type="ECO:0000256" key="1">
    <source>
        <dbReference type="SAM" id="Phobius"/>
    </source>
</evidence>
<dbReference type="RefSeq" id="WP_068668501.1">
    <property type="nucleotide sequence ID" value="NZ_LWLG01000001.1"/>
</dbReference>
<evidence type="ECO:0000313" key="2">
    <source>
        <dbReference type="EMBL" id="OAQ21751.1"/>
    </source>
</evidence>